<accession>A0AA38MN96</accession>
<comment type="similarity">
    <text evidence="2 10 11">Belongs to the peptidase C12 family.</text>
</comment>
<evidence type="ECO:0000259" key="12">
    <source>
        <dbReference type="PROSITE" id="PS52048"/>
    </source>
</evidence>
<evidence type="ECO:0000256" key="4">
    <source>
        <dbReference type="ARBA" id="ARBA00022670"/>
    </source>
</evidence>
<keyword evidence="6 10" id="KW-0378">Hydrolase</keyword>
<dbReference type="PANTHER" id="PTHR10589:SF17">
    <property type="entry name" value="UBIQUITIN CARBOXYL-TERMINAL HYDROLASE"/>
    <property type="match status" value="1"/>
</dbReference>
<protein>
    <recommendedName>
        <fullName evidence="9 11">Ubiquitin carboxyl-terminal hydrolase</fullName>
        <ecNumber evidence="3 11">3.4.19.12</ecNumber>
    </recommendedName>
</protein>
<name>A0AA38MN96_9CUCU</name>
<keyword evidence="5 10" id="KW-0833">Ubl conjugation pathway</keyword>
<comment type="catalytic activity">
    <reaction evidence="1 10 11">
        <text>Thiol-dependent hydrolysis of ester, thioester, amide, peptide and isopeptide bonds formed by the C-terminal Gly of ubiquitin (a 76-residue protein attached to proteins as an intracellular targeting signal).</text>
        <dbReference type="EC" id="3.4.19.12"/>
    </reaction>
</comment>
<feature type="site" description="Transition state stabilizer" evidence="10">
    <location>
        <position position="87"/>
    </location>
</feature>
<dbReference type="FunFam" id="3.40.532.10:FF:000006">
    <property type="entry name" value="Ubiquitin carboxyl-terminal hydrolase"/>
    <property type="match status" value="1"/>
</dbReference>
<evidence type="ECO:0000256" key="8">
    <source>
        <dbReference type="ARBA" id="ARBA00055560"/>
    </source>
</evidence>
<dbReference type="PRINTS" id="PR00707">
    <property type="entry name" value="UBCTHYDRLASE"/>
</dbReference>
<dbReference type="Proteomes" id="UP001168821">
    <property type="component" value="Unassembled WGS sequence"/>
</dbReference>
<dbReference type="CDD" id="cd09616">
    <property type="entry name" value="Peptidase_C12_UCH_L1_L3"/>
    <property type="match status" value="1"/>
</dbReference>
<feature type="site" description="Important for enzyme activity" evidence="10">
    <location>
        <position position="185"/>
    </location>
</feature>
<dbReference type="PROSITE" id="PS52048">
    <property type="entry name" value="UCH_DOMAIN"/>
    <property type="match status" value="1"/>
</dbReference>
<comment type="function">
    <text evidence="8">Ubiquitin-protein hydrolase is involved both in the processing of ubiquitin precursors and of ubiquitinated proteins. This enzyme is a thiol protease that recognizes and hydrolyzes a peptide bond at the C-terminal glycine of ubiquitin.</text>
</comment>
<dbReference type="GO" id="GO:0004843">
    <property type="term" value="F:cysteine-type deubiquitinase activity"/>
    <property type="evidence" value="ECO:0007669"/>
    <property type="project" value="UniProtKB-UniRule"/>
</dbReference>
<evidence type="ECO:0000256" key="6">
    <source>
        <dbReference type="ARBA" id="ARBA00022801"/>
    </source>
</evidence>
<keyword evidence="7 10" id="KW-0788">Thiol protease</keyword>
<dbReference type="InterPro" id="IPR036959">
    <property type="entry name" value="Peptidase_C12_UCH_sf"/>
</dbReference>
<evidence type="ECO:0000256" key="7">
    <source>
        <dbReference type="ARBA" id="ARBA00022807"/>
    </source>
</evidence>
<evidence type="ECO:0000256" key="3">
    <source>
        <dbReference type="ARBA" id="ARBA00012759"/>
    </source>
</evidence>
<organism evidence="13 14">
    <name type="scientific">Zophobas morio</name>
    <dbReference type="NCBI Taxonomy" id="2755281"/>
    <lineage>
        <taxon>Eukaryota</taxon>
        <taxon>Metazoa</taxon>
        <taxon>Ecdysozoa</taxon>
        <taxon>Arthropoda</taxon>
        <taxon>Hexapoda</taxon>
        <taxon>Insecta</taxon>
        <taxon>Pterygota</taxon>
        <taxon>Neoptera</taxon>
        <taxon>Endopterygota</taxon>
        <taxon>Coleoptera</taxon>
        <taxon>Polyphaga</taxon>
        <taxon>Cucujiformia</taxon>
        <taxon>Tenebrionidae</taxon>
        <taxon>Zophobas</taxon>
    </lineage>
</organism>
<dbReference type="Pfam" id="PF01088">
    <property type="entry name" value="Peptidase_C12"/>
    <property type="match status" value="1"/>
</dbReference>
<dbReference type="GO" id="GO:0016579">
    <property type="term" value="P:protein deubiquitination"/>
    <property type="evidence" value="ECO:0007669"/>
    <property type="project" value="TreeGrafter"/>
</dbReference>
<sequence>MSSLLPLESNPEVMNKFLHLLGVPNKWNIVDVYGLDGDALAWVPRPVLALILLFPCSEQFYKHAEQECSDLKEKGQVIACDLFYMKQYVSNACGTIALIHCVANNTEELGLQDGPFKKILVDAKDLTPEKKGEMLLNSENNEVLNLITAHQELAMEGQTEVNPNEQVNHHFVALVEKEGHLYELDGRKEFPINHGPTTKENFLEDAAKICRDFIARDAEDVNFTVMALTASDN</sequence>
<dbReference type="GO" id="GO:0006511">
    <property type="term" value="P:ubiquitin-dependent protein catabolic process"/>
    <property type="evidence" value="ECO:0007669"/>
    <property type="project" value="UniProtKB-UniRule"/>
</dbReference>
<feature type="domain" description="UCH catalytic" evidence="12">
    <location>
        <begin position="3"/>
        <end position="230"/>
    </location>
</feature>
<feature type="active site" description="Nucleophile" evidence="10">
    <location>
        <position position="93"/>
    </location>
</feature>
<evidence type="ECO:0000256" key="1">
    <source>
        <dbReference type="ARBA" id="ARBA00000707"/>
    </source>
</evidence>
<dbReference type="SUPFAM" id="SSF54001">
    <property type="entry name" value="Cysteine proteinases"/>
    <property type="match status" value="1"/>
</dbReference>
<reference evidence="13" key="1">
    <citation type="journal article" date="2023" name="G3 (Bethesda)">
        <title>Whole genome assemblies of Zophobas morio and Tenebrio molitor.</title>
        <authorList>
            <person name="Kaur S."/>
            <person name="Stinson S.A."/>
            <person name="diCenzo G.C."/>
        </authorList>
    </citation>
    <scope>NUCLEOTIDE SEQUENCE</scope>
    <source>
        <strain evidence="13">QUZm001</strain>
    </source>
</reference>
<keyword evidence="4 10" id="KW-0645">Protease</keyword>
<dbReference type="AlphaFoldDB" id="A0AA38MN96"/>
<proteinExistence type="inferred from homology"/>
<evidence type="ECO:0000313" key="13">
    <source>
        <dbReference type="EMBL" id="KAJ3662199.1"/>
    </source>
</evidence>
<evidence type="ECO:0000313" key="14">
    <source>
        <dbReference type="Proteomes" id="UP001168821"/>
    </source>
</evidence>
<evidence type="ECO:0000256" key="11">
    <source>
        <dbReference type="RuleBase" id="RU361215"/>
    </source>
</evidence>
<dbReference type="InterPro" id="IPR038765">
    <property type="entry name" value="Papain-like_cys_pep_sf"/>
</dbReference>
<dbReference type="EMBL" id="JALNTZ010000002">
    <property type="protein sequence ID" value="KAJ3662199.1"/>
    <property type="molecule type" value="Genomic_DNA"/>
</dbReference>
<evidence type="ECO:0000256" key="9">
    <source>
        <dbReference type="ARBA" id="ARBA00073226"/>
    </source>
</evidence>
<evidence type="ECO:0000256" key="10">
    <source>
        <dbReference type="PROSITE-ProRule" id="PRU01393"/>
    </source>
</evidence>
<dbReference type="Gene3D" id="3.40.532.10">
    <property type="entry name" value="Peptidase C12, ubiquitin carboxyl-terminal hydrolase"/>
    <property type="match status" value="1"/>
</dbReference>
<evidence type="ECO:0000256" key="5">
    <source>
        <dbReference type="ARBA" id="ARBA00022786"/>
    </source>
</evidence>
<gene>
    <name evidence="13" type="ORF">Zmor_006555</name>
</gene>
<dbReference type="PANTHER" id="PTHR10589">
    <property type="entry name" value="UBIQUITIN CARBOXYL-TERMINAL HYDROLASE"/>
    <property type="match status" value="1"/>
</dbReference>
<feature type="active site" description="Proton donor" evidence="10">
    <location>
        <position position="170"/>
    </location>
</feature>
<dbReference type="GO" id="GO:0005737">
    <property type="term" value="C:cytoplasm"/>
    <property type="evidence" value="ECO:0007669"/>
    <property type="project" value="TreeGrafter"/>
</dbReference>
<evidence type="ECO:0000256" key="2">
    <source>
        <dbReference type="ARBA" id="ARBA00009326"/>
    </source>
</evidence>
<keyword evidence="14" id="KW-1185">Reference proteome</keyword>
<comment type="caution">
    <text evidence="13">The sequence shown here is derived from an EMBL/GenBank/DDBJ whole genome shotgun (WGS) entry which is preliminary data.</text>
</comment>
<dbReference type="EC" id="3.4.19.12" evidence="3 11"/>
<dbReference type="InterPro" id="IPR001578">
    <property type="entry name" value="Peptidase_C12_UCH"/>
</dbReference>